<comment type="caution">
    <text evidence="1">The sequence shown here is derived from an EMBL/GenBank/DDBJ whole genome shotgun (WGS) entry which is preliminary data.</text>
</comment>
<dbReference type="EMBL" id="LUUL01000108">
    <property type="protein sequence ID" value="OAI23132.1"/>
    <property type="molecule type" value="Genomic_DNA"/>
</dbReference>
<dbReference type="InterPro" id="IPR016181">
    <property type="entry name" value="Acyl_CoA_acyltransferase"/>
</dbReference>
<dbReference type="Pfam" id="PF13480">
    <property type="entry name" value="Acetyltransf_6"/>
    <property type="match status" value="1"/>
</dbReference>
<name>A0A291IIS9_9GAMM</name>
<dbReference type="KEGG" id="mko:MKLM6_1831"/>
<gene>
    <name evidence="1" type="ORF">A1356_17960</name>
</gene>
<dbReference type="Gene3D" id="3.40.630.30">
    <property type="match status" value="1"/>
</dbReference>
<dbReference type="InterPro" id="IPR038740">
    <property type="entry name" value="BioF2-like_GNAT_dom"/>
</dbReference>
<sequence length="317" mass="35770">MNISVKPYDENDAEAWDAFCAGSLQATLLHTRRFLSYHGNRFLDRSLIIKQDGKWLGLFPAALNPQNESCVVSHPGITYGGVVHRGELRGEQMIAALNAIRYHYSMQSYRELLYKAIPSFYHQAPAQDDLYALSRLGAERTRCDLSSTIDLQHRLPVSQRRRRSFKKAIKAGVQIAAGHQLLGQLWEVLTDNLARKHRTKPVHTYSEMAKLAELFPTSIECIGGRLGQNLVAGVVLFETPTTYHCQYIASSELGHEVSALDLILEHCIAKATQMNKRWFDFGISNESQGQILNQSLYQFKNEFGAGGAVHEFYQLNL</sequence>
<dbReference type="RefSeq" id="WP_064021347.1">
    <property type="nucleotide sequence ID" value="NZ_CP023669.1"/>
</dbReference>
<organism evidence="1 2">
    <name type="scientific">Methylomonas koyamae</name>
    <dbReference type="NCBI Taxonomy" id="702114"/>
    <lineage>
        <taxon>Bacteria</taxon>
        <taxon>Pseudomonadati</taxon>
        <taxon>Pseudomonadota</taxon>
        <taxon>Gammaproteobacteria</taxon>
        <taxon>Methylococcales</taxon>
        <taxon>Methylococcaceae</taxon>
        <taxon>Methylomonas</taxon>
    </lineage>
</organism>
<dbReference type="Proteomes" id="UP000077734">
    <property type="component" value="Unassembled WGS sequence"/>
</dbReference>
<dbReference type="AlphaFoldDB" id="A0A291IIS9"/>
<proteinExistence type="predicted"/>
<keyword evidence="2" id="KW-1185">Reference proteome</keyword>
<protein>
    <submittedName>
        <fullName evidence="1">Methicillin resistance protein</fullName>
    </submittedName>
</protein>
<dbReference type="SUPFAM" id="SSF55729">
    <property type="entry name" value="Acyl-CoA N-acyltransferases (Nat)"/>
    <property type="match status" value="1"/>
</dbReference>
<reference evidence="1 2" key="1">
    <citation type="submission" date="2016-03" db="EMBL/GenBank/DDBJ databases">
        <authorList>
            <person name="Heylen K."/>
            <person name="De Vos P."/>
            <person name="Vekeman B."/>
        </authorList>
    </citation>
    <scope>NUCLEOTIDE SEQUENCE [LARGE SCALE GENOMIC DNA]</scope>
    <source>
        <strain evidence="1 2">R-49807</strain>
    </source>
</reference>
<accession>A0A291IIS9</accession>
<evidence type="ECO:0000313" key="2">
    <source>
        <dbReference type="Proteomes" id="UP000077734"/>
    </source>
</evidence>
<evidence type="ECO:0000313" key="1">
    <source>
        <dbReference type="EMBL" id="OAI23132.1"/>
    </source>
</evidence>